<sequence length="843" mass="93300">MTINIKDRPLPEALAIIESRVPVRFAYPTELLRGQKNVSIMASEMPLHKFLDSLFRQTTLTYHLIGDQVVLTGQLLPAKTTLSGYVRDAHTGELLIGASVYLPTGGAGVLSNNYGFYSLTVEGADSIDVEVSYVGYKSLVRRVVAHGDVPLSFDLLLNVEQEEINKLTVVNDKREDFVRKNSSGMLDLGTAMIAAVPSVGGSGDLIGSVEMLPGVQAGIDGTPGYFVRGGNAGQNLILLDDATLYNPSHIFGLVSVFNPATIKHATLMKGGFPASYGDHVSSVLDIAMKDGSNQQTGGVIELGSVSSGATLYGPLEPGKSSFLVSGRRSTTDFLLHPILQNNYFSNYYFYDVNAKLNFQVTPHDRLLLSFYSGRDNNNYSADSTDSAGIGYSMHFGNTAVTARWNHQFSGKLFVNTSVEYNNYHQFLSATQQGYFAQLYSGIRDIDAKTNFSWYPSPEHKLSAGVDYLYQTLYPATLSGQVAPLDSPQTIVPSGIPPKTSSRLAVYAGDDIKLGRRWQAYVGIRAPYYYKPDAQYFAIEPRLALLYLIDASTSVKVSYTTMHQYIHLVQSYNATFPAEIWIGSSSIVQPQVSQEISAGLFKNFSGNDYQTSLEVYYKHLDNQLLFGGGPTPAIDNSIESQLIFGKGWDYGAEFYVRKNRGRLTGWLAYTLAYAYEQFDSLNEGQSFPFAYDRRHVLDITAAYSLTPHWKVAANFLLASGRAFSLSPDSTFVPGNDALYSNPGRGRGRGRGRNQNPNSGSWDIIQNNYRLSPYNRLDLSIHYAKTRTTARRVTETEWIFSVFNVYARPNNSFVYRTIDPATRKVVAKELPLIPVIPSITYTYKF</sequence>
<dbReference type="Pfam" id="PF13715">
    <property type="entry name" value="CarbopepD_reg_2"/>
    <property type="match status" value="1"/>
</dbReference>
<evidence type="ECO:0000313" key="7">
    <source>
        <dbReference type="Proteomes" id="UP000607559"/>
    </source>
</evidence>
<dbReference type="Gene3D" id="2.40.170.20">
    <property type="entry name" value="TonB-dependent receptor, beta-barrel domain"/>
    <property type="match status" value="1"/>
</dbReference>
<feature type="region of interest" description="Disordered" evidence="4">
    <location>
        <begin position="735"/>
        <end position="759"/>
    </location>
</feature>
<evidence type="ECO:0000259" key="5">
    <source>
        <dbReference type="Pfam" id="PF07715"/>
    </source>
</evidence>
<comment type="caution">
    <text evidence="6">The sequence shown here is derived from an EMBL/GenBank/DDBJ whole genome shotgun (WGS) entry which is preliminary data.</text>
</comment>
<dbReference type="SUPFAM" id="SSF56935">
    <property type="entry name" value="Porins"/>
    <property type="match status" value="1"/>
</dbReference>
<keyword evidence="3" id="KW-0998">Cell outer membrane</keyword>
<keyword evidence="6" id="KW-0675">Receptor</keyword>
<evidence type="ECO:0000256" key="2">
    <source>
        <dbReference type="ARBA" id="ARBA00023136"/>
    </source>
</evidence>
<dbReference type="Gene3D" id="2.170.130.10">
    <property type="entry name" value="TonB-dependent receptor, plug domain"/>
    <property type="match status" value="1"/>
</dbReference>
<organism evidence="6 7">
    <name type="scientific">Puia dinghuensis</name>
    <dbReference type="NCBI Taxonomy" id="1792502"/>
    <lineage>
        <taxon>Bacteria</taxon>
        <taxon>Pseudomonadati</taxon>
        <taxon>Bacteroidota</taxon>
        <taxon>Chitinophagia</taxon>
        <taxon>Chitinophagales</taxon>
        <taxon>Chitinophagaceae</taxon>
        <taxon>Puia</taxon>
    </lineage>
</organism>
<accession>A0A8J2UIJ5</accession>
<dbReference type="Pfam" id="PF07715">
    <property type="entry name" value="Plug"/>
    <property type="match status" value="1"/>
</dbReference>
<feature type="domain" description="TonB-dependent receptor plug" evidence="5">
    <location>
        <begin position="204"/>
        <end position="278"/>
    </location>
</feature>
<comment type="subcellular location">
    <subcellularLocation>
        <location evidence="1">Cell outer membrane</location>
    </subcellularLocation>
</comment>
<evidence type="ECO:0000313" key="6">
    <source>
        <dbReference type="EMBL" id="GGB21116.1"/>
    </source>
</evidence>
<dbReference type="Proteomes" id="UP000607559">
    <property type="component" value="Unassembled WGS sequence"/>
</dbReference>
<dbReference type="SUPFAM" id="SSF49464">
    <property type="entry name" value="Carboxypeptidase regulatory domain-like"/>
    <property type="match status" value="1"/>
</dbReference>
<keyword evidence="2" id="KW-0472">Membrane</keyword>
<proteinExistence type="predicted"/>
<dbReference type="InterPro" id="IPR036942">
    <property type="entry name" value="Beta-barrel_TonB_sf"/>
</dbReference>
<reference evidence="6" key="2">
    <citation type="submission" date="2020-09" db="EMBL/GenBank/DDBJ databases">
        <authorList>
            <person name="Sun Q."/>
            <person name="Zhou Y."/>
        </authorList>
    </citation>
    <scope>NUCLEOTIDE SEQUENCE</scope>
    <source>
        <strain evidence="6">CGMCC 1.15448</strain>
    </source>
</reference>
<dbReference type="InterPro" id="IPR008969">
    <property type="entry name" value="CarboxyPept-like_regulatory"/>
</dbReference>
<dbReference type="Gene3D" id="2.60.40.1120">
    <property type="entry name" value="Carboxypeptidase-like, regulatory domain"/>
    <property type="match status" value="1"/>
</dbReference>
<reference evidence="6" key="1">
    <citation type="journal article" date="2014" name="Int. J. Syst. Evol. Microbiol.">
        <title>Complete genome sequence of Corynebacterium casei LMG S-19264T (=DSM 44701T), isolated from a smear-ripened cheese.</title>
        <authorList>
            <consortium name="US DOE Joint Genome Institute (JGI-PGF)"/>
            <person name="Walter F."/>
            <person name="Albersmeier A."/>
            <person name="Kalinowski J."/>
            <person name="Ruckert C."/>
        </authorList>
    </citation>
    <scope>NUCLEOTIDE SEQUENCE</scope>
    <source>
        <strain evidence="6">CGMCC 1.15448</strain>
    </source>
</reference>
<evidence type="ECO:0000256" key="1">
    <source>
        <dbReference type="ARBA" id="ARBA00004442"/>
    </source>
</evidence>
<evidence type="ECO:0000256" key="4">
    <source>
        <dbReference type="SAM" id="MobiDB-lite"/>
    </source>
</evidence>
<dbReference type="EMBL" id="BMJC01000006">
    <property type="protein sequence ID" value="GGB21116.1"/>
    <property type="molecule type" value="Genomic_DNA"/>
</dbReference>
<name>A0A8J2UIJ5_9BACT</name>
<protein>
    <submittedName>
        <fullName evidence="6">TonB-dependent receptor</fullName>
    </submittedName>
</protein>
<keyword evidence="7" id="KW-1185">Reference proteome</keyword>
<gene>
    <name evidence="6" type="ORF">GCM10011511_51090</name>
</gene>
<dbReference type="InterPro" id="IPR037066">
    <property type="entry name" value="Plug_dom_sf"/>
</dbReference>
<dbReference type="GO" id="GO:0009279">
    <property type="term" value="C:cell outer membrane"/>
    <property type="evidence" value="ECO:0007669"/>
    <property type="project" value="UniProtKB-SubCell"/>
</dbReference>
<dbReference type="AlphaFoldDB" id="A0A8J2UIJ5"/>
<dbReference type="InterPro" id="IPR012910">
    <property type="entry name" value="Plug_dom"/>
</dbReference>
<evidence type="ECO:0000256" key="3">
    <source>
        <dbReference type="ARBA" id="ARBA00023237"/>
    </source>
</evidence>